<evidence type="ECO:0000313" key="1">
    <source>
        <dbReference type="EMBL" id="KAJ7375770.1"/>
    </source>
</evidence>
<dbReference type="Proteomes" id="UP001163046">
    <property type="component" value="Unassembled WGS sequence"/>
</dbReference>
<protein>
    <submittedName>
        <fullName evidence="1">Uncharacterized protein</fullName>
    </submittedName>
</protein>
<gene>
    <name evidence="1" type="ORF">OS493_038964</name>
</gene>
<organism evidence="1 2">
    <name type="scientific">Desmophyllum pertusum</name>
    <dbReference type="NCBI Taxonomy" id="174260"/>
    <lineage>
        <taxon>Eukaryota</taxon>
        <taxon>Metazoa</taxon>
        <taxon>Cnidaria</taxon>
        <taxon>Anthozoa</taxon>
        <taxon>Hexacorallia</taxon>
        <taxon>Scleractinia</taxon>
        <taxon>Caryophylliina</taxon>
        <taxon>Caryophylliidae</taxon>
        <taxon>Desmophyllum</taxon>
    </lineage>
</organism>
<dbReference type="OrthoDB" id="5966447at2759"/>
<name>A0A9W9Z6D2_9CNID</name>
<evidence type="ECO:0000313" key="2">
    <source>
        <dbReference type="Proteomes" id="UP001163046"/>
    </source>
</evidence>
<dbReference type="AlphaFoldDB" id="A0A9W9Z6D2"/>
<sequence length="272" mass="30877">MSRWHTGSQPFGPQRGERFRLHQVKPLGNLHVHTVRPSEAAAMGTGTRQKGFDLETRSGKQAQAKELLSEIVEKQCDREADDVPLPVDVSEQHLKDSTISPQKLREIHHSIRNSWPGCRTKGYNNQSVHWTHQYAVQDRVPTPGSLDDTSAQCSIEDLQLSQLLPNRDVQIAFRQDCAVLISRVLVKYFGPFSIFKDVVINHLPHPFSDAVSKKSNINCLGLEFLNSNIAGEMAQLMMKNPRTLCADEEEYFWCNVDEFCVARTYFSLMGMH</sequence>
<comment type="caution">
    <text evidence="1">The sequence shown here is derived from an EMBL/GenBank/DDBJ whole genome shotgun (WGS) entry which is preliminary data.</text>
</comment>
<proteinExistence type="predicted"/>
<dbReference type="EMBL" id="MU826487">
    <property type="protein sequence ID" value="KAJ7375770.1"/>
    <property type="molecule type" value="Genomic_DNA"/>
</dbReference>
<reference evidence="1" key="1">
    <citation type="submission" date="2023-01" db="EMBL/GenBank/DDBJ databases">
        <title>Genome assembly of the deep-sea coral Lophelia pertusa.</title>
        <authorList>
            <person name="Herrera S."/>
            <person name="Cordes E."/>
        </authorList>
    </citation>
    <scope>NUCLEOTIDE SEQUENCE</scope>
    <source>
        <strain evidence="1">USNM1676648</strain>
        <tissue evidence="1">Polyp</tissue>
    </source>
</reference>
<keyword evidence="2" id="KW-1185">Reference proteome</keyword>
<accession>A0A9W9Z6D2</accession>